<gene>
    <name evidence="3" type="ORF">GCM10023094_34370</name>
</gene>
<feature type="transmembrane region" description="Helical" evidence="1">
    <location>
        <begin position="89"/>
        <end position="109"/>
    </location>
</feature>
<dbReference type="Pfam" id="PF03779">
    <property type="entry name" value="SPW"/>
    <property type="match status" value="1"/>
</dbReference>
<keyword evidence="1" id="KW-0812">Transmembrane</keyword>
<comment type="caution">
    <text evidence="3">The sequence shown here is derived from an EMBL/GenBank/DDBJ whole genome shotgun (WGS) entry which is preliminary data.</text>
</comment>
<dbReference type="Proteomes" id="UP001501183">
    <property type="component" value="Unassembled WGS sequence"/>
</dbReference>
<feature type="transmembrane region" description="Helical" evidence="1">
    <location>
        <begin position="115"/>
        <end position="138"/>
    </location>
</feature>
<proteinExistence type="predicted"/>
<evidence type="ECO:0000256" key="1">
    <source>
        <dbReference type="SAM" id="Phobius"/>
    </source>
</evidence>
<feature type="transmembrane region" description="Helical" evidence="1">
    <location>
        <begin position="32"/>
        <end position="51"/>
    </location>
</feature>
<keyword evidence="4" id="KW-1185">Reference proteome</keyword>
<keyword evidence="1" id="KW-0472">Membrane</keyword>
<reference evidence="4" key="1">
    <citation type="journal article" date="2019" name="Int. J. Syst. Evol. Microbiol.">
        <title>The Global Catalogue of Microorganisms (GCM) 10K type strain sequencing project: providing services to taxonomists for standard genome sequencing and annotation.</title>
        <authorList>
            <consortium name="The Broad Institute Genomics Platform"/>
            <consortium name="The Broad Institute Genome Sequencing Center for Infectious Disease"/>
            <person name="Wu L."/>
            <person name="Ma J."/>
        </authorList>
    </citation>
    <scope>NUCLEOTIDE SEQUENCE [LARGE SCALE GENOMIC DNA]</scope>
    <source>
        <strain evidence="4">JCM 32206</strain>
    </source>
</reference>
<dbReference type="EMBL" id="BAABFB010000051">
    <property type="protein sequence ID" value="GAA4483169.1"/>
    <property type="molecule type" value="Genomic_DNA"/>
</dbReference>
<sequence>MTTPGMSIERHPDIAEMRARYDRVSEQPMTRVIDGVLFLAGLFMAGSPWIIGFYGQTGLATCNLLTGLAVALLAVGFTSAYSRTHDMAFVVALLGVWMIVSPWLVAGVTTTAGMLWSNVACGIVVCVLGLGLTAMGMMRGNAGRLGRMGR</sequence>
<organism evidence="3 4">
    <name type="scientific">Rhodococcus olei</name>
    <dbReference type="NCBI Taxonomy" id="2161675"/>
    <lineage>
        <taxon>Bacteria</taxon>
        <taxon>Bacillati</taxon>
        <taxon>Actinomycetota</taxon>
        <taxon>Actinomycetes</taxon>
        <taxon>Mycobacteriales</taxon>
        <taxon>Nocardiaceae</taxon>
        <taxon>Rhodococcus</taxon>
    </lineage>
</organism>
<name>A0ABP8PAL7_9NOCA</name>
<keyword evidence="1" id="KW-1133">Transmembrane helix</keyword>
<dbReference type="RefSeq" id="WP_345347536.1">
    <property type="nucleotide sequence ID" value="NZ_BAABFB010000051.1"/>
</dbReference>
<feature type="domain" description="SPW repeat-containing integral membrane" evidence="2">
    <location>
        <begin position="34"/>
        <end position="130"/>
    </location>
</feature>
<protein>
    <submittedName>
        <fullName evidence="3">SPW repeat protein</fullName>
    </submittedName>
</protein>
<evidence type="ECO:0000313" key="4">
    <source>
        <dbReference type="Proteomes" id="UP001501183"/>
    </source>
</evidence>
<evidence type="ECO:0000259" key="2">
    <source>
        <dbReference type="Pfam" id="PF03779"/>
    </source>
</evidence>
<feature type="transmembrane region" description="Helical" evidence="1">
    <location>
        <begin position="57"/>
        <end position="77"/>
    </location>
</feature>
<evidence type="ECO:0000313" key="3">
    <source>
        <dbReference type="EMBL" id="GAA4483169.1"/>
    </source>
</evidence>
<dbReference type="InterPro" id="IPR005530">
    <property type="entry name" value="SPW"/>
</dbReference>
<accession>A0ABP8PAL7</accession>